<name>A0A1J5PIT8_9ZZZZ</name>
<reference evidence="1" key="1">
    <citation type="submission" date="2016-10" db="EMBL/GenBank/DDBJ databases">
        <title>Sequence of Gallionella enrichment culture.</title>
        <authorList>
            <person name="Poehlein A."/>
            <person name="Muehling M."/>
            <person name="Daniel R."/>
        </authorList>
    </citation>
    <scope>NUCLEOTIDE SEQUENCE</scope>
</reference>
<gene>
    <name evidence="1" type="primary">repA_3</name>
    <name evidence="1" type="ORF">GALL_472780</name>
</gene>
<organism evidence="1">
    <name type="scientific">mine drainage metagenome</name>
    <dbReference type="NCBI Taxonomy" id="410659"/>
    <lineage>
        <taxon>unclassified sequences</taxon>
        <taxon>metagenomes</taxon>
        <taxon>ecological metagenomes</taxon>
    </lineage>
</organism>
<dbReference type="InterPro" id="IPR027417">
    <property type="entry name" value="P-loop_NTPase"/>
</dbReference>
<proteinExistence type="predicted"/>
<dbReference type="SUPFAM" id="SSF52540">
    <property type="entry name" value="P-loop containing nucleoside triphosphate hydrolases"/>
    <property type="match status" value="1"/>
</dbReference>
<accession>A0A1J5PIT8</accession>
<comment type="caution">
    <text evidence="1">The sequence shown here is derived from an EMBL/GenBank/DDBJ whole genome shotgun (WGS) entry which is preliminary data.</text>
</comment>
<dbReference type="AlphaFoldDB" id="A0A1J5PIT8"/>
<protein>
    <submittedName>
        <fullName evidence="1">Regulatory protein RepA</fullName>
    </submittedName>
</protein>
<evidence type="ECO:0000313" key="1">
    <source>
        <dbReference type="EMBL" id="OIQ71106.1"/>
    </source>
</evidence>
<dbReference type="EMBL" id="MLJW01003878">
    <property type="protein sequence ID" value="OIQ71106.1"/>
    <property type="molecule type" value="Genomic_DNA"/>
</dbReference>
<sequence>MNKQEKRLSLKIDIKKSFSEKQAWRDYVLPGLQAGTVGCLYSKCGANKLFFAVEALLEIVDGGSASMMDLGVKTTDRVVYLSLEDPESITAERLHEMGAHLSKAARDIISEGLDILPLAGMGFDIFDPKWFGELLNYCTGARLVIFDTLSRVASVDYNDPAQARQVMRRMGDLAKQTGAAVLFLHHVSKVSIRAVQGTDQPAVTGASAPVNDTRLDASLTIMSADDYVCSSTTSP</sequence>
<dbReference type="Gene3D" id="3.40.50.300">
    <property type="entry name" value="P-loop containing nucleotide triphosphate hydrolases"/>
    <property type="match status" value="1"/>
</dbReference>
<dbReference type="Pfam" id="PF13481">
    <property type="entry name" value="AAA_25"/>
    <property type="match status" value="1"/>
</dbReference>